<evidence type="ECO:0000256" key="4">
    <source>
        <dbReference type="ARBA" id="ARBA00023163"/>
    </source>
</evidence>
<dbReference type="PANTHER" id="PTHR30537">
    <property type="entry name" value="HTH-TYPE TRANSCRIPTIONAL REGULATOR"/>
    <property type="match status" value="1"/>
</dbReference>
<proteinExistence type="inferred from homology"/>
<evidence type="ECO:0000256" key="1">
    <source>
        <dbReference type="ARBA" id="ARBA00009437"/>
    </source>
</evidence>
<dbReference type="Pfam" id="PF03466">
    <property type="entry name" value="LysR_substrate"/>
    <property type="match status" value="1"/>
</dbReference>
<evidence type="ECO:0000313" key="6">
    <source>
        <dbReference type="EMBL" id="GIL38168.1"/>
    </source>
</evidence>
<comment type="similarity">
    <text evidence="1">Belongs to the LysR transcriptional regulatory family.</text>
</comment>
<sequence length="299" mass="32417">MSLGFDDVAIFVRVARGGSFVAAARALDLPTSTISRRIAQLEARLGVQLLRRTTRAVSLTDDGRAFADRCGVAFDEIATAADNLRETGEVLRGTLRVTAPPFVCPDTFAPSLLEFAARHPELVLDLHFTNAAPDLVEEGVDLAFQLGPLRDGRHVARKLWAIPHVLCASPALLAQRPALLQLTHPRQLADHPCVVTPPMKVWSFERDKDEVSLTPRTLGATISDMALAEKAVRQGLGLGYLPSTLVDGALKDGTLVRIELDGWTPDTRDFFAVYPASRQLSPKVRAAIDHAVAGRTAHL</sequence>
<keyword evidence="2" id="KW-0805">Transcription regulation</keyword>
<feature type="domain" description="HTH lysR-type" evidence="5">
    <location>
        <begin position="3"/>
        <end position="60"/>
    </location>
</feature>
<dbReference type="EMBL" id="BOPV01000001">
    <property type="protein sequence ID" value="GIL38168.1"/>
    <property type="molecule type" value="Genomic_DNA"/>
</dbReference>
<organism evidence="6 7">
    <name type="scientific">Roseiterribacter gracilis</name>
    <dbReference type="NCBI Taxonomy" id="2812848"/>
    <lineage>
        <taxon>Bacteria</taxon>
        <taxon>Pseudomonadati</taxon>
        <taxon>Pseudomonadota</taxon>
        <taxon>Alphaproteobacteria</taxon>
        <taxon>Rhodospirillales</taxon>
        <taxon>Roseiterribacteraceae</taxon>
        <taxon>Roseiterribacter</taxon>
    </lineage>
</organism>
<comment type="caution">
    <text evidence="6">The sequence shown here is derived from an EMBL/GenBank/DDBJ whole genome shotgun (WGS) entry which is preliminary data.</text>
</comment>
<dbReference type="GO" id="GO:0006351">
    <property type="term" value="P:DNA-templated transcription"/>
    <property type="evidence" value="ECO:0007669"/>
    <property type="project" value="TreeGrafter"/>
</dbReference>
<dbReference type="FunFam" id="1.10.10.10:FF:000001">
    <property type="entry name" value="LysR family transcriptional regulator"/>
    <property type="match status" value="1"/>
</dbReference>
<keyword evidence="7" id="KW-1185">Reference proteome</keyword>
<keyword evidence="4" id="KW-0804">Transcription</keyword>
<evidence type="ECO:0000256" key="2">
    <source>
        <dbReference type="ARBA" id="ARBA00023015"/>
    </source>
</evidence>
<dbReference type="RefSeq" id="WP_420241132.1">
    <property type="nucleotide sequence ID" value="NZ_BOPV01000001.1"/>
</dbReference>
<evidence type="ECO:0000259" key="5">
    <source>
        <dbReference type="PROSITE" id="PS50931"/>
    </source>
</evidence>
<dbReference type="CDD" id="cd08422">
    <property type="entry name" value="PBP2_CrgA_like"/>
    <property type="match status" value="1"/>
</dbReference>
<dbReference type="SUPFAM" id="SSF53850">
    <property type="entry name" value="Periplasmic binding protein-like II"/>
    <property type="match status" value="1"/>
</dbReference>
<keyword evidence="3" id="KW-0238">DNA-binding</keyword>
<dbReference type="SUPFAM" id="SSF46785">
    <property type="entry name" value="Winged helix' DNA-binding domain"/>
    <property type="match status" value="1"/>
</dbReference>
<dbReference type="InterPro" id="IPR036388">
    <property type="entry name" value="WH-like_DNA-bd_sf"/>
</dbReference>
<dbReference type="Pfam" id="PF00126">
    <property type="entry name" value="HTH_1"/>
    <property type="match status" value="1"/>
</dbReference>
<dbReference type="InterPro" id="IPR036390">
    <property type="entry name" value="WH_DNA-bd_sf"/>
</dbReference>
<dbReference type="InterPro" id="IPR005119">
    <property type="entry name" value="LysR_subst-bd"/>
</dbReference>
<evidence type="ECO:0000313" key="7">
    <source>
        <dbReference type="Proteomes" id="UP000681075"/>
    </source>
</evidence>
<dbReference type="Gene3D" id="1.10.10.10">
    <property type="entry name" value="Winged helix-like DNA-binding domain superfamily/Winged helix DNA-binding domain"/>
    <property type="match status" value="1"/>
</dbReference>
<protein>
    <submittedName>
        <fullName evidence="6">LysR family transcriptional regulator</fullName>
    </submittedName>
</protein>
<dbReference type="PROSITE" id="PS50931">
    <property type="entry name" value="HTH_LYSR"/>
    <property type="match status" value="1"/>
</dbReference>
<dbReference type="Proteomes" id="UP000681075">
    <property type="component" value="Unassembled WGS sequence"/>
</dbReference>
<name>A0A8S8X5V5_9PROT</name>
<accession>A0A8S8X5V5</accession>
<dbReference type="GO" id="GO:0043565">
    <property type="term" value="F:sequence-specific DNA binding"/>
    <property type="evidence" value="ECO:0007669"/>
    <property type="project" value="TreeGrafter"/>
</dbReference>
<dbReference type="InterPro" id="IPR000847">
    <property type="entry name" value="LysR_HTH_N"/>
</dbReference>
<reference evidence="6" key="1">
    <citation type="submission" date="2021-02" db="EMBL/GenBank/DDBJ databases">
        <title>Genome sequence of Rhodospirillales sp. strain TMPK1 isolated from soil.</title>
        <authorList>
            <person name="Nakai R."/>
            <person name="Kusada H."/>
            <person name="Tamaki H."/>
        </authorList>
    </citation>
    <scope>NUCLEOTIDE SEQUENCE</scope>
    <source>
        <strain evidence="6">TMPK1</strain>
    </source>
</reference>
<gene>
    <name evidence="6" type="ORF">TMPK1_04050</name>
</gene>
<dbReference type="AlphaFoldDB" id="A0A8S8X5V5"/>
<dbReference type="Gene3D" id="3.40.190.290">
    <property type="match status" value="1"/>
</dbReference>
<dbReference type="GO" id="GO:0003700">
    <property type="term" value="F:DNA-binding transcription factor activity"/>
    <property type="evidence" value="ECO:0007669"/>
    <property type="project" value="InterPro"/>
</dbReference>
<dbReference type="InterPro" id="IPR058163">
    <property type="entry name" value="LysR-type_TF_proteobact-type"/>
</dbReference>
<dbReference type="PANTHER" id="PTHR30537:SF5">
    <property type="entry name" value="HTH-TYPE TRANSCRIPTIONAL ACTIVATOR TTDR-RELATED"/>
    <property type="match status" value="1"/>
</dbReference>
<evidence type="ECO:0000256" key="3">
    <source>
        <dbReference type="ARBA" id="ARBA00023125"/>
    </source>
</evidence>